<keyword evidence="1" id="KW-0472">Membrane</keyword>
<evidence type="ECO:0000313" key="3">
    <source>
        <dbReference type="Proteomes" id="UP000305067"/>
    </source>
</evidence>
<accession>A0A5C3Q9R8</accession>
<keyword evidence="1" id="KW-1133">Transmembrane helix</keyword>
<keyword evidence="3" id="KW-1185">Reference proteome</keyword>
<dbReference type="AlphaFoldDB" id="A0A5C3Q9R8"/>
<dbReference type="EMBL" id="ML178837">
    <property type="protein sequence ID" value="TFK98824.1"/>
    <property type="molecule type" value="Genomic_DNA"/>
</dbReference>
<dbReference type="Proteomes" id="UP000305067">
    <property type="component" value="Unassembled WGS sequence"/>
</dbReference>
<protein>
    <recommendedName>
        <fullName evidence="4">Transmembrane protein</fullName>
    </recommendedName>
</protein>
<evidence type="ECO:0008006" key="4">
    <source>
        <dbReference type="Google" id="ProtNLM"/>
    </source>
</evidence>
<reference evidence="2 3" key="1">
    <citation type="journal article" date="2019" name="Nat. Ecol. Evol.">
        <title>Megaphylogeny resolves global patterns of mushroom evolution.</title>
        <authorList>
            <person name="Varga T."/>
            <person name="Krizsan K."/>
            <person name="Foldi C."/>
            <person name="Dima B."/>
            <person name="Sanchez-Garcia M."/>
            <person name="Sanchez-Ramirez S."/>
            <person name="Szollosi G.J."/>
            <person name="Szarkandi J.G."/>
            <person name="Papp V."/>
            <person name="Albert L."/>
            <person name="Andreopoulos W."/>
            <person name="Angelini C."/>
            <person name="Antonin V."/>
            <person name="Barry K.W."/>
            <person name="Bougher N.L."/>
            <person name="Buchanan P."/>
            <person name="Buyck B."/>
            <person name="Bense V."/>
            <person name="Catcheside P."/>
            <person name="Chovatia M."/>
            <person name="Cooper J."/>
            <person name="Damon W."/>
            <person name="Desjardin D."/>
            <person name="Finy P."/>
            <person name="Geml J."/>
            <person name="Haridas S."/>
            <person name="Hughes K."/>
            <person name="Justo A."/>
            <person name="Karasinski D."/>
            <person name="Kautmanova I."/>
            <person name="Kiss B."/>
            <person name="Kocsube S."/>
            <person name="Kotiranta H."/>
            <person name="LaButti K.M."/>
            <person name="Lechner B.E."/>
            <person name="Liimatainen K."/>
            <person name="Lipzen A."/>
            <person name="Lukacs Z."/>
            <person name="Mihaltcheva S."/>
            <person name="Morgado L.N."/>
            <person name="Niskanen T."/>
            <person name="Noordeloos M.E."/>
            <person name="Ohm R.A."/>
            <person name="Ortiz-Santana B."/>
            <person name="Ovrebo C."/>
            <person name="Racz N."/>
            <person name="Riley R."/>
            <person name="Savchenko A."/>
            <person name="Shiryaev A."/>
            <person name="Soop K."/>
            <person name="Spirin V."/>
            <person name="Szebenyi C."/>
            <person name="Tomsovsky M."/>
            <person name="Tulloss R.E."/>
            <person name="Uehling J."/>
            <person name="Grigoriev I.V."/>
            <person name="Vagvolgyi C."/>
            <person name="Papp T."/>
            <person name="Martin F.M."/>
            <person name="Miettinen O."/>
            <person name="Hibbett D.S."/>
            <person name="Nagy L.G."/>
        </authorList>
    </citation>
    <scope>NUCLEOTIDE SEQUENCE [LARGE SCALE GENOMIC DNA]</scope>
    <source>
        <strain evidence="2 3">CBS 309.79</strain>
    </source>
</reference>
<proteinExistence type="predicted"/>
<gene>
    <name evidence="2" type="ORF">BDV98DRAFT_572273</name>
</gene>
<organism evidence="2 3">
    <name type="scientific">Pterulicium gracile</name>
    <dbReference type="NCBI Taxonomy" id="1884261"/>
    <lineage>
        <taxon>Eukaryota</taxon>
        <taxon>Fungi</taxon>
        <taxon>Dikarya</taxon>
        <taxon>Basidiomycota</taxon>
        <taxon>Agaricomycotina</taxon>
        <taxon>Agaricomycetes</taxon>
        <taxon>Agaricomycetidae</taxon>
        <taxon>Agaricales</taxon>
        <taxon>Pleurotineae</taxon>
        <taxon>Pterulaceae</taxon>
        <taxon>Pterulicium</taxon>
    </lineage>
</organism>
<sequence length="130" mass="14832">MEGWGRRLRSIRGGVRRVRRWCWRLVRRGLEVSFVLFLVVTSVFFRPVHLWSVLVFSSLHASSLPRTRLPSLPPIFSSCIRLPSSLTVSLSSLTRSSPCLFPSFFFLPLFPLPSPPSSPVQSHVHAPRHI</sequence>
<name>A0A5C3Q9R8_9AGAR</name>
<keyword evidence="1" id="KW-0812">Transmembrane</keyword>
<evidence type="ECO:0000256" key="1">
    <source>
        <dbReference type="SAM" id="Phobius"/>
    </source>
</evidence>
<feature type="transmembrane region" description="Helical" evidence="1">
    <location>
        <begin position="25"/>
        <end position="45"/>
    </location>
</feature>
<evidence type="ECO:0000313" key="2">
    <source>
        <dbReference type="EMBL" id="TFK98824.1"/>
    </source>
</evidence>